<reference evidence="2" key="2">
    <citation type="submission" date="2022-06" db="UniProtKB">
        <authorList>
            <consortium name="EnsemblMetazoa"/>
        </authorList>
    </citation>
    <scope>IDENTIFICATION</scope>
    <source>
        <strain evidence="2">PS312</strain>
    </source>
</reference>
<sequence length="78" mass="8949">MDTKDDPMGEQEKNDAVDRAYEEFAKFRKSINNNWNCDTKDDNVCRDSTERESDTVKLSTGAERSGEIIDDATQQLKQ</sequence>
<accession>A0A8R1YZN2</accession>
<name>A0A2A6CLE2_PRIPA</name>
<dbReference type="Proteomes" id="UP000005239">
    <property type="component" value="Unassembled WGS sequence"/>
</dbReference>
<gene>
    <name evidence="2" type="primary">WBGene00279527</name>
</gene>
<feature type="region of interest" description="Disordered" evidence="1">
    <location>
        <begin position="46"/>
        <end position="78"/>
    </location>
</feature>
<dbReference type="AlphaFoldDB" id="A0A2A6CLE2"/>
<evidence type="ECO:0000313" key="2">
    <source>
        <dbReference type="EnsemblMetazoa" id="PPA41158.1"/>
    </source>
</evidence>
<proteinExistence type="predicted"/>
<keyword evidence="3" id="KW-1185">Reference proteome</keyword>
<reference evidence="3" key="1">
    <citation type="journal article" date="2008" name="Nat. Genet.">
        <title>The Pristionchus pacificus genome provides a unique perspective on nematode lifestyle and parasitism.</title>
        <authorList>
            <person name="Dieterich C."/>
            <person name="Clifton S.W."/>
            <person name="Schuster L.N."/>
            <person name="Chinwalla A."/>
            <person name="Delehaunty K."/>
            <person name="Dinkelacker I."/>
            <person name="Fulton L."/>
            <person name="Fulton R."/>
            <person name="Godfrey J."/>
            <person name="Minx P."/>
            <person name="Mitreva M."/>
            <person name="Roeseler W."/>
            <person name="Tian H."/>
            <person name="Witte H."/>
            <person name="Yang S.P."/>
            <person name="Wilson R.K."/>
            <person name="Sommer R.J."/>
        </authorList>
    </citation>
    <scope>NUCLEOTIDE SEQUENCE [LARGE SCALE GENOMIC DNA]</scope>
    <source>
        <strain evidence="3">PS312</strain>
    </source>
</reference>
<evidence type="ECO:0000256" key="1">
    <source>
        <dbReference type="SAM" id="MobiDB-lite"/>
    </source>
</evidence>
<protein>
    <submittedName>
        <fullName evidence="2">Uncharacterized protein</fullName>
    </submittedName>
</protein>
<accession>A0A2A6CLE2</accession>
<feature type="compositionally biased region" description="Basic and acidic residues" evidence="1">
    <location>
        <begin position="46"/>
        <end position="55"/>
    </location>
</feature>
<organism evidence="2 3">
    <name type="scientific">Pristionchus pacificus</name>
    <name type="common">Parasitic nematode worm</name>
    <dbReference type="NCBI Taxonomy" id="54126"/>
    <lineage>
        <taxon>Eukaryota</taxon>
        <taxon>Metazoa</taxon>
        <taxon>Ecdysozoa</taxon>
        <taxon>Nematoda</taxon>
        <taxon>Chromadorea</taxon>
        <taxon>Rhabditida</taxon>
        <taxon>Rhabditina</taxon>
        <taxon>Diplogasteromorpha</taxon>
        <taxon>Diplogasteroidea</taxon>
        <taxon>Neodiplogasteridae</taxon>
        <taxon>Pristionchus</taxon>
    </lineage>
</organism>
<dbReference type="EnsemblMetazoa" id="PPA41158.1">
    <property type="protein sequence ID" value="PPA41158.1"/>
    <property type="gene ID" value="WBGene00279527"/>
</dbReference>
<evidence type="ECO:0000313" key="3">
    <source>
        <dbReference type="Proteomes" id="UP000005239"/>
    </source>
</evidence>